<evidence type="ECO:0000313" key="6">
    <source>
        <dbReference type="EMBL" id="MBD1318995.1"/>
    </source>
</evidence>
<dbReference type="PANTHER" id="PTHR30055:SF234">
    <property type="entry name" value="HTH-TYPE TRANSCRIPTIONAL REGULATOR BETI"/>
    <property type="match status" value="1"/>
</dbReference>
<evidence type="ECO:0000313" key="7">
    <source>
        <dbReference type="Proteomes" id="UP000602395"/>
    </source>
</evidence>
<gene>
    <name evidence="6" type="ORF">IDF66_05325</name>
</gene>
<dbReference type="PANTHER" id="PTHR30055">
    <property type="entry name" value="HTH-TYPE TRANSCRIPTIONAL REGULATOR RUTR"/>
    <property type="match status" value="1"/>
</dbReference>
<reference evidence="6 7" key="1">
    <citation type="submission" date="2020-09" db="EMBL/GenBank/DDBJ databases">
        <title>Novel species in genus Gordonia.</title>
        <authorList>
            <person name="Zhang G."/>
        </authorList>
    </citation>
    <scope>NUCLEOTIDE SEQUENCE [LARGE SCALE GENOMIC DNA]</scope>
    <source>
        <strain evidence="6 7">ON-33</strain>
    </source>
</reference>
<evidence type="ECO:0000259" key="5">
    <source>
        <dbReference type="PROSITE" id="PS50977"/>
    </source>
</evidence>
<dbReference type="PRINTS" id="PR00455">
    <property type="entry name" value="HTHTETR"/>
</dbReference>
<feature type="DNA-binding region" description="H-T-H motif" evidence="4">
    <location>
        <begin position="33"/>
        <end position="52"/>
    </location>
</feature>
<comment type="caution">
    <text evidence="6">The sequence shown here is derived from an EMBL/GenBank/DDBJ whole genome shotgun (WGS) entry which is preliminary data.</text>
</comment>
<keyword evidence="2 4" id="KW-0238">DNA-binding</keyword>
<protein>
    <submittedName>
        <fullName evidence="6">TetR family transcriptional regulator</fullName>
    </submittedName>
</protein>
<dbReference type="PROSITE" id="PS50977">
    <property type="entry name" value="HTH_TETR_2"/>
    <property type="match status" value="1"/>
</dbReference>
<dbReference type="Pfam" id="PF00440">
    <property type="entry name" value="TetR_N"/>
    <property type="match status" value="1"/>
</dbReference>
<dbReference type="Gene3D" id="1.10.357.10">
    <property type="entry name" value="Tetracycline Repressor, domain 2"/>
    <property type="match status" value="1"/>
</dbReference>
<proteinExistence type="predicted"/>
<dbReference type="InterPro" id="IPR001647">
    <property type="entry name" value="HTH_TetR"/>
</dbReference>
<dbReference type="EMBL" id="JACWMS010000001">
    <property type="protein sequence ID" value="MBD1318995.1"/>
    <property type="molecule type" value="Genomic_DNA"/>
</dbReference>
<name>A0ABR7W851_9ACTN</name>
<feature type="domain" description="HTH tetR-type" evidence="5">
    <location>
        <begin position="10"/>
        <end position="70"/>
    </location>
</feature>
<keyword evidence="3" id="KW-0804">Transcription</keyword>
<evidence type="ECO:0000256" key="4">
    <source>
        <dbReference type="PROSITE-ProRule" id="PRU00335"/>
    </source>
</evidence>
<keyword evidence="7" id="KW-1185">Reference proteome</keyword>
<evidence type="ECO:0000256" key="3">
    <source>
        <dbReference type="ARBA" id="ARBA00023163"/>
    </source>
</evidence>
<dbReference type="SUPFAM" id="SSF46689">
    <property type="entry name" value="Homeodomain-like"/>
    <property type="match status" value="1"/>
</dbReference>
<dbReference type="InterPro" id="IPR050109">
    <property type="entry name" value="HTH-type_TetR-like_transc_reg"/>
</dbReference>
<dbReference type="Proteomes" id="UP000602395">
    <property type="component" value="Unassembled WGS sequence"/>
</dbReference>
<evidence type="ECO:0000256" key="1">
    <source>
        <dbReference type="ARBA" id="ARBA00023015"/>
    </source>
</evidence>
<accession>A0ABR7W851</accession>
<keyword evidence="1" id="KW-0805">Transcription regulation</keyword>
<evidence type="ECO:0000256" key="2">
    <source>
        <dbReference type="ARBA" id="ARBA00023125"/>
    </source>
</evidence>
<sequence>MPRGREAQRLQTRERLLDAAVAEYRERGMADADLGAIATTAGVARGTFYFHFPTKEHVLLELEEREEARIARELNRFLARPRDLRTSLTETVRLILAMEGRLGRSLFKDVLAVHFSPTRPLTDEWRGHRVIVLVVGMIERARDAGEAEVVVDPYHSAVFFLLGLYAMLAVTSDAKPLRDLAIENYLTTAIRGLEPR</sequence>
<organism evidence="6 7">
    <name type="scientific">Gordonia hankookensis</name>
    <dbReference type="NCBI Taxonomy" id="589403"/>
    <lineage>
        <taxon>Bacteria</taxon>
        <taxon>Bacillati</taxon>
        <taxon>Actinomycetota</taxon>
        <taxon>Actinomycetes</taxon>
        <taxon>Mycobacteriales</taxon>
        <taxon>Gordoniaceae</taxon>
        <taxon>Gordonia</taxon>
    </lineage>
</organism>
<dbReference type="InterPro" id="IPR009057">
    <property type="entry name" value="Homeodomain-like_sf"/>
</dbReference>